<comment type="subcellular location">
    <subcellularLocation>
        <location evidence="1 6">Cytoplasm</location>
        <location evidence="1 6">Cytoskeleton</location>
    </subcellularLocation>
</comment>
<keyword evidence="3 6" id="KW-0963">Cytoplasm</keyword>
<dbReference type="PANTHER" id="PTHR22629:SF0">
    <property type="entry name" value="ACTIN-RELATED PROTEIN 2_3 COMPLEX SUBUNIT 4"/>
    <property type="match status" value="1"/>
</dbReference>
<comment type="function">
    <text evidence="6">Functions as actin-binding component of the Arp2/3 complex which is involved in regulation of actin polymerization and together with an activating nucleation-promoting factor (NPF) mediates the formation of branched actin networks. Seems to contact the mother actin filament.</text>
</comment>
<evidence type="ECO:0000256" key="5">
    <source>
        <dbReference type="ARBA" id="ARBA00023212"/>
    </source>
</evidence>
<dbReference type="InterPro" id="IPR008384">
    <property type="entry name" value="ARPC4"/>
</dbReference>
<evidence type="ECO:0000256" key="4">
    <source>
        <dbReference type="ARBA" id="ARBA00023203"/>
    </source>
</evidence>
<dbReference type="GO" id="GO:0030041">
    <property type="term" value="P:actin filament polymerization"/>
    <property type="evidence" value="ECO:0007669"/>
    <property type="project" value="UniProtKB-UniRule"/>
</dbReference>
<dbReference type="GO" id="GO:0051015">
    <property type="term" value="F:actin filament binding"/>
    <property type="evidence" value="ECO:0007669"/>
    <property type="project" value="TreeGrafter"/>
</dbReference>
<proteinExistence type="inferred from homology"/>
<dbReference type="PIRSF" id="PIRSF039100">
    <property type="entry name" value="ARPC4"/>
    <property type="match status" value="1"/>
</dbReference>
<dbReference type="Pfam" id="PF05856">
    <property type="entry name" value="ARPC4"/>
    <property type="match status" value="1"/>
</dbReference>
<keyword evidence="5 6" id="KW-0206">Cytoskeleton</keyword>
<evidence type="ECO:0000313" key="7">
    <source>
        <dbReference type="EMBL" id="CAD9079248.1"/>
    </source>
</evidence>
<name>A0A7S1KMZ3_9EUKA</name>
<dbReference type="AlphaFoldDB" id="A0A7S1KMZ3"/>
<dbReference type="GO" id="GO:0005885">
    <property type="term" value="C:Arp2/3 protein complex"/>
    <property type="evidence" value="ECO:0007669"/>
    <property type="project" value="UniProtKB-UniRule"/>
</dbReference>
<reference evidence="7" key="1">
    <citation type="submission" date="2021-01" db="EMBL/GenBank/DDBJ databases">
        <authorList>
            <person name="Corre E."/>
            <person name="Pelletier E."/>
            <person name="Niang G."/>
            <person name="Scheremetjew M."/>
            <person name="Finn R."/>
            <person name="Kale V."/>
            <person name="Holt S."/>
            <person name="Cochrane G."/>
            <person name="Meng A."/>
            <person name="Brown T."/>
            <person name="Cohen L."/>
        </authorList>
    </citation>
    <scope>NUCLEOTIDE SEQUENCE</scope>
    <source>
        <strain evidence="7">WS</strain>
    </source>
</reference>
<evidence type="ECO:0000256" key="3">
    <source>
        <dbReference type="ARBA" id="ARBA00022490"/>
    </source>
</evidence>
<accession>A0A7S1KMZ3</accession>
<dbReference type="SUPFAM" id="SSF69645">
    <property type="entry name" value="Arp2/3 complex subunits"/>
    <property type="match status" value="1"/>
</dbReference>
<gene>
    <name evidence="7" type="ORF">PCOS0759_LOCUS2480</name>
</gene>
<keyword evidence="4 6" id="KW-0009">Actin-binding</keyword>
<dbReference type="PANTHER" id="PTHR22629">
    <property type="entry name" value="ARP2/3 COMPLEX 20 KD SUBUNIT"/>
    <property type="match status" value="1"/>
</dbReference>
<dbReference type="EMBL" id="HBGD01003001">
    <property type="protein sequence ID" value="CAD9079248.1"/>
    <property type="molecule type" value="Transcribed_RNA"/>
</dbReference>
<comment type="similarity">
    <text evidence="2 6">Belongs to the ARPC4 family.</text>
</comment>
<dbReference type="Gene3D" id="3.30.1460.20">
    <property type="match status" value="1"/>
</dbReference>
<dbReference type="InterPro" id="IPR034666">
    <property type="entry name" value="ARPC2/4"/>
</dbReference>
<organism evidence="7">
    <name type="scientific">Percolomonas cosmopolitus</name>
    <dbReference type="NCBI Taxonomy" id="63605"/>
    <lineage>
        <taxon>Eukaryota</taxon>
        <taxon>Discoba</taxon>
        <taxon>Heterolobosea</taxon>
        <taxon>Tetramitia</taxon>
        <taxon>Eutetramitia</taxon>
        <taxon>Percolomonadidae</taxon>
        <taxon>Percolomonas</taxon>
    </lineage>
</organism>
<protein>
    <recommendedName>
        <fullName evidence="6">Actin-related protein 2/3 complex subunit 4</fullName>
    </recommendedName>
</protein>
<evidence type="ECO:0000256" key="2">
    <source>
        <dbReference type="ARBA" id="ARBA00005919"/>
    </source>
</evidence>
<evidence type="ECO:0000256" key="6">
    <source>
        <dbReference type="PIRNR" id="PIRNR039100"/>
    </source>
</evidence>
<sequence length="168" mass="19558">MSTALGPYIETIRKSLTAALCIQNHASQIVERHNKPEIEAQQSKELVLNPMHIRRDEDEAVLIEPSINSVRISILFSKNGAIEHIIADRFMHFLMQRAEEFHIMRRKPVEGYDISFLVTNFHMEAMFRDKLVDLMLNFIQDIGREINSMKLQQNMRARAVVTTFLSEF</sequence>
<evidence type="ECO:0000256" key="1">
    <source>
        <dbReference type="ARBA" id="ARBA00004245"/>
    </source>
</evidence>
<dbReference type="GO" id="GO:0034314">
    <property type="term" value="P:Arp2/3 complex-mediated actin nucleation"/>
    <property type="evidence" value="ECO:0007669"/>
    <property type="project" value="UniProtKB-UniRule"/>
</dbReference>